<comment type="subcellular location">
    <subcellularLocation>
        <location evidence="1 7">Cell membrane</location>
        <topology evidence="1 7">Multi-pass membrane protein</topology>
    </subcellularLocation>
</comment>
<keyword evidence="6 7" id="KW-0472">Membrane</keyword>
<dbReference type="EMBL" id="JAHQCW010000025">
    <property type="protein sequence ID" value="MBU9737789.1"/>
    <property type="molecule type" value="Genomic_DNA"/>
</dbReference>
<evidence type="ECO:0000313" key="9">
    <source>
        <dbReference type="EMBL" id="MBU9737789.1"/>
    </source>
</evidence>
<dbReference type="PANTHER" id="PTHR30193">
    <property type="entry name" value="ABC TRANSPORTER PERMEASE PROTEIN"/>
    <property type="match status" value="1"/>
</dbReference>
<dbReference type="InterPro" id="IPR000515">
    <property type="entry name" value="MetI-like"/>
</dbReference>
<sequence>MNQKKIYPSYFILLPLVLYVVFFMIPSFMGLALSTTDWNAVNDQIHFVGLQHFIDIFTNKRYLLVIVNTLIFAIATTIFKNVIGLGMALALNKEFKTRNLLRTIFFFPVMLSPLIIGLVFKSIYNPDYGVVNEFLRAIGLGGLANDWLGNINTALVAVIIVEIWRLVGQNMVIYIAGLQAISEDYLEAADIDGASSWQKLRYVILPQLLPSITINLVLNLIAGLKVFDLVFVLTNGGPARKTEVLNTVIYKEYSSGRYGFSTAMGLVMFIFTCIVAFGVLRAMAKEED</sequence>
<keyword evidence="5 7" id="KW-1133">Transmembrane helix</keyword>
<feature type="domain" description="ABC transmembrane type-1" evidence="8">
    <location>
        <begin position="66"/>
        <end position="279"/>
    </location>
</feature>
<feature type="transmembrane region" description="Helical" evidence="7">
    <location>
        <begin position="12"/>
        <end position="33"/>
    </location>
</feature>
<keyword evidence="2 7" id="KW-0813">Transport</keyword>
<gene>
    <name evidence="9" type="ORF">KTH89_14680</name>
</gene>
<evidence type="ECO:0000256" key="7">
    <source>
        <dbReference type="RuleBase" id="RU363032"/>
    </source>
</evidence>
<evidence type="ECO:0000256" key="4">
    <source>
        <dbReference type="ARBA" id="ARBA00022692"/>
    </source>
</evidence>
<dbReference type="GO" id="GO:0005886">
    <property type="term" value="C:plasma membrane"/>
    <property type="evidence" value="ECO:0007669"/>
    <property type="project" value="UniProtKB-SubCell"/>
</dbReference>
<keyword evidence="10" id="KW-1185">Reference proteome</keyword>
<reference evidence="9" key="1">
    <citation type="submission" date="2021-06" db="EMBL/GenBank/DDBJ databases">
        <title>Description of novel taxa of the family Lachnospiraceae.</title>
        <authorList>
            <person name="Chaplin A.V."/>
            <person name="Sokolova S.R."/>
            <person name="Pikina A.P."/>
            <person name="Korzhanova M."/>
            <person name="Belova V."/>
            <person name="Korostin D."/>
            <person name="Efimov B.A."/>
        </authorList>
    </citation>
    <scope>NUCLEOTIDE SEQUENCE</scope>
    <source>
        <strain evidence="9">ASD5720</strain>
    </source>
</reference>
<comment type="caution">
    <text evidence="9">The sequence shown here is derived from an EMBL/GenBank/DDBJ whole genome shotgun (WGS) entry which is preliminary data.</text>
</comment>
<dbReference type="PROSITE" id="PS50928">
    <property type="entry name" value="ABC_TM1"/>
    <property type="match status" value="1"/>
</dbReference>
<feature type="transmembrane region" description="Helical" evidence="7">
    <location>
        <begin position="147"/>
        <end position="167"/>
    </location>
</feature>
<dbReference type="GO" id="GO:0055085">
    <property type="term" value="P:transmembrane transport"/>
    <property type="evidence" value="ECO:0007669"/>
    <property type="project" value="InterPro"/>
</dbReference>
<evidence type="ECO:0000256" key="6">
    <source>
        <dbReference type="ARBA" id="ARBA00023136"/>
    </source>
</evidence>
<dbReference type="InterPro" id="IPR035906">
    <property type="entry name" value="MetI-like_sf"/>
</dbReference>
<dbReference type="SUPFAM" id="SSF161098">
    <property type="entry name" value="MetI-like"/>
    <property type="match status" value="1"/>
</dbReference>
<feature type="transmembrane region" description="Helical" evidence="7">
    <location>
        <begin position="103"/>
        <end position="124"/>
    </location>
</feature>
<comment type="similarity">
    <text evidence="7">Belongs to the binding-protein-dependent transport system permease family.</text>
</comment>
<protein>
    <submittedName>
        <fullName evidence="9">Sugar ABC transporter permease</fullName>
    </submittedName>
</protein>
<dbReference type="PANTHER" id="PTHR30193:SF37">
    <property type="entry name" value="INNER MEMBRANE ABC TRANSPORTER PERMEASE PROTEIN YCJO"/>
    <property type="match status" value="1"/>
</dbReference>
<evidence type="ECO:0000256" key="3">
    <source>
        <dbReference type="ARBA" id="ARBA00022475"/>
    </source>
</evidence>
<organism evidence="9 10">
    <name type="scientific">Diplocloster agilis</name>
    <dbReference type="NCBI Taxonomy" id="2850323"/>
    <lineage>
        <taxon>Bacteria</taxon>
        <taxon>Bacillati</taxon>
        <taxon>Bacillota</taxon>
        <taxon>Clostridia</taxon>
        <taxon>Lachnospirales</taxon>
        <taxon>Lachnospiraceae</taxon>
        <taxon>Diplocloster</taxon>
    </lineage>
</organism>
<feature type="transmembrane region" description="Helical" evidence="7">
    <location>
        <begin position="62"/>
        <end position="91"/>
    </location>
</feature>
<feature type="transmembrane region" description="Helical" evidence="7">
    <location>
        <begin position="208"/>
        <end position="227"/>
    </location>
</feature>
<proteinExistence type="inferred from homology"/>
<evidence type="ECO:0000256" key="2">
    <source>
        <dbReference type="ARBA" id="ARBA00022448"/>
    </source>
</evidence>
<dbReference type="Pfam" id="PF00528">
    <property type="entry name" value="BPD_transp_1"/>
    <property type="match status" value="1"/>
</dbReference>
<evidence type="ECO:0000256" key="1">
    <source>
        <dbReference type="ARBA" id="ARBA00004651"/>
    </source>
</evidence>
<dbReference type="AlphaFoldDB" id="A0A949K072"/>
<evidence type="ECO:0000259" key="8">
    <source>
        <dbReference type="PROSITE" id="PS50928"/>
    </source>
</evidence>
<evidence type="ECO:0000313" key="10">
    <source>
        <dbReference type="Proteomes" id="UP000712157"/>
    </source>
</evidence>
<keyword evidence="3" id="KW-1003">Cell membrane</keyword>
<dbReference type="RefSeq" id="WP_158346256.1">
    <property type="nucleotide sequence ID" value="NZ_JAHQCW010000025.1"/>
</dbReference>
<dbReference type="CDD" id="cd06261">
    <property type="entry name" value="TM_PBP2"/>
    <property type="match status" value="1"/>
</dbReference>
<accession>A0A949K072</accession>
<keyword evidence="4 7" id="KW-0812">Transmembrane</keyword>
<dbReference type="Gene3D" id="1.10.3720.10">
    <property type="entry name" value="MetI-like"/>
    <property type="match status" value="1"/>
</dbReference>
<dbReference type="InterPro" id="IPR051393">
    <property type="entry name" value="ABC_transporter_permease"/>
</dbReference>
<feature type="transmembrane region" description="Helical" evidence="7">
    <location>
        <begin position="258"/>
        <end position="280"/>
    </location>
</feature>
<dbReference type="Proteomes" id="UP000712157">
    <property type="component" value="Unassembled WGS sequence"/>
</dbReference>
<name>A0A949K072_9FIRM</name>
<evidence type="ECO:0000256" key="5">
    <source>
        <dbReference type="ARBA" id="ARBA00022989"/>
    </source>
</evidence>